<evidence type="ECO:0000259" key="3">
    <source>
        <dbReference type="Pfam" id="PF21467"/>
    </source>
</evidence>
<reference evidence="4 5" key="1">
    <citation type="journal article" date="2018" name="Front. Plant Sci.">
        <title>Red Clover (Trifolium pratense) and Zigzag Clover (T. medium) - A Picture of Genomic Similarities and Differences.</title>
        <authorList>
            <person name="Dluhosova J."/>
            <person name="Istvanek J."/>
            <person name="Nedelnik J."/>
            <person name="Repkova J."/>
        </authorList>
    </citation>
    <scope>NUCLEOTIDE SEQUENCE [LARGE SCALE GENOMIC DNA]</scope>
    <source>
        <strain evidence="5">cv. 10/8</strain>
        <tissue evidence="4">Leaf</tissue>
    </source>
</reference>
<dbReference type="PANTHER" id="PTHR23421">
    <property type="entry name" value="BETA-GALACTOSIDASE RELATED"/>
    <property type="match status" value="1"/>
</dbReference>
<evidence type="ECO:0000256" key="2">
    <source>
        <dbReference type="ARBA" id="ARBA00023295"/>
    </source>
</evidence>
<dbReference type="InterPro" id="IPR001944">
    <property type="entry name" value="Glycoside_Hdrlase_35"/>
</dbReference>
<feature type="non-terminal residue" evidence="4">
    <location>
        <position position="96"/>
    </location>
</feature>
<sequence length="96" mass="10417">MKHGRQGSLVQFCSMVGLKGEAVNLVSPNGVSNVDWVQDSVASRSQSTLKWHKAYFNTPAGNEPLALDLGSMGKGQVWINGQSIGRYWMAYAKGDT</sequence>
<evidence type="ECO:0000256" key="1">
    <source>
        <dbReference type="ARBA" id="ARBA00022801"/>
    </source>
</evidence>
<dbReference type="Proteomes" id="UP000265520">
    <property type="component" value="Unassembled WGS sequence"/>
</dbReference>
<keyword evidence="2" id="KW-0326">Glycosidase</keyword>
<dbReference type="EMBL" id="LXQA010079685">
    <property type="protein sequence ID" value="MCI11311.1"/>
    <property type="molecule type" value="Genomic_DNA"/>
</dbReference>
<dbReference type="GO" id="GO:0004553">
    <property type="term" value="F:hydrolase activity, hydrolyzing O-glycosyl compounds"/>
    <property type="evidence" value="ECO:0007669"/>
    <property type="project" value="InterPro"/>
</dbReference>
<keyword evidence="5" id="KW-1185">Reference proteome</keyword>
<dbReference type="Gene3D" id="2.60.120.260">
    <property type="entry name" value="Galactose-binding domain-like"/>
    <property type="match status" value="1"/>
</dbReference>
<feature type="domain" description="Beta-galactosidase galactose-binding" evidence="3">
    <location>
        <begin position="50"/>
        <end position="90"/>
    </location>
</feature>
<comment type="caution">
    <text evidence="4">The sequence shown here is derived from an EMBL/GenBank/DDBJ whole genome shotgun (WGS) entry which is preliminary data.</text>
</comment>
<dbReference type="AlphaFoldDB" id="A0A392PGU9"/>
<evidence type="ECO:0000313" key="4">
    <source>
        <dbReference type="EMBL" id="MCI11311.1"/>
    </source>
</evidence>
<evidence type="ECO:0000313" key="5">
    <source>
        <dbReference type="Proteomes" id="UP000265520"/>
    </source>
</evidence>
<dbReference type="PRINTS" id="PR00742">
    <property type="entry name" value="GLHYDRLASE35"/>
</dbReference>
<dbReference type="InterPro" id="IPR008979">
    <property type="entry name" value="Galactose-bd-like_sf"/>
</dbReference>
<keyword evidence="1" id="KW-0378">Hydrolase</keyword>
<protein>
    <submittedName>
        <fullName evidence="4">Beta-galactosidase 3-like</fullName>
    </submittedName>
</protein>
<dbReference type="GO" id="GO:0005975">
    <property type="term" value="P:carbohydrate metabolic process"/>
    <property type="evidence" value="ECO:0007669"/>
    <property type="project" value="InterPro"/>
</dbReference>
<name>A0A392PGU9_9FABA</name>
<accession>A0A392PGU9</accession>
<dbReference type="FunFam" id="2.60.120.260:FF:000037">
    <property type="entry name" value="Beta-galactosidase"/>
    <property type="match status" value="1"/>
</dbReference>
<dbReference type="SUPFAM" id="SSF49785">
    <property type="entry name" value="Galactose-binding domain-like"/>
    <property type="match status" value="1"/>
</dbReference>
<dbReference type="InterPro" id="IPR048913">
    <property type="entry name" value="BetaGal_gal-bd"/>
</dbReference>
<dbReference type="Pfam" id="PF21467">
    <property type="entry name" value="BetaGal_gal-bd"/>
    <property type="match status" value="1"/>
</dbReference>
<proteinExistence type="predicted"/>
<organism evidence="4 5">
    <name type="scientific">Trifolium medium</name>
    <dbReference type="NCBI Taxonomy" id="97028"/>
    <lineage>
        <taxon>Eukaryota</taxon>
        <taxon>Viridiplantae</taxon>
        <taxon>Streptophyta</taxon>
        <taxon>Embryophyta</taxon>
        <taxon>Tracheophyta</taxon>
        <taxon>Spermatophyta</taxon>
        <taxon>Magnoliopsida</taxon>
        <taxon>eudicotyledons</taxon>
        <taxon>Gunneridae</taxon>
        <taxon>Pentapetalae</taxon>
        <taxon>rosids</taxon>
        <taxon>fabids</taxon>
        <taxon>Fabales</taxon>
        <taxon>Fabaceae</taxon>
        <taxon>Papilionoideae</taxon>
        <taxon>50 kb inversion clade</taxon>
        <taxon>NPAAA clade</taxon>
        <taxon>Hologalegina</taxon>
        <taxon>IRL clade</taxon>
        <taxon>Trifolieae</taxon>
        <taxon>Trifolium</taxon>
    </lineage>
</organism>